<proteinExistence type="predicted"/>
<sequence>MPSVSQSISFGKRVKTEFSEKNVTFMAGGIAYNALVSLAPLLILLVLAVSFVGGGLEDRLVSAAEESLPGPIADVVTQIFTAGAATGVSVIGLIVLIWGTLKVFRGLDTAFSEIYETEDDNSFVDQIVDGLVVLVALVIAIIATIVATTVFGIFADTIPYIGVLTPLVLIAGLVVAFFPIYYRFPDADLGWRDVLPGVVFAAVGWAALQGLFQLYLAFTSGSDSVFGGVIVVITWLYFSGLVLLLGAVLNAVVGGHSSGAAGGVGSAATGAERPVDATELDRAELASYLRELRQQLTGEYEEMEPEAMVWAERQPENNVEIQDRDGTLRKYRPITTPDDTVSVIEHTSHTDGREQSVTIRWRTPDDEADS</sequence>
<dbReference type="OrthoDB" id="204872at2157"/>
<keyword evidence="4 7" id="KW-1133">Transmembrane helix</keyword>
<dbReference type="NCBIfam" id="TIGR00765">
    <property type="entry name" value="yihY_not_rbn"/>
    <property type="match status" value="1"/>
</dbReference>
<organism evidence="8 9">
    <name type="scientific">Halohasta litchfieldiae</name>
    <dbReference type="NCBI Taxonomy" id="1073996"/>
    <lineage>
        <taxon>Archaea</taxon>
        <taxon>Methanobacteriati</taxon>
        <taxon>Methanobacteriota</taxon>
        <taxon>Stenosarchaea group</taxon>
        <taxon>Halobacteria</taxon>
        <taxon>Halobacteriales</taxon>
        <taxon>Haloferacaceae</taxon>
        <taxon>Halohasta</taxon>
    </lineage>
</organism>
<evidence type="ECO:0000256" key="3">
    <source>
        <dbReference type="ARBA" id="ARBA00022692"/>
    </source>
</evidence>
<feature type="transmembrane region" description="Helical" evidence="7">
    <location>
        <begin position="224"/>
        <end position="249"/>
    </location>
</feature>
<dbReference type="InterPro" id="IPR017039">
    <property type="entry name" value="Virul_fac_BrkB"/>
</dbReference>
<protein>
    <submittedName>
        <fullName evidence="8">Membrane protein</fullName>
    </submittedName>
</protein>
<feature type="transmembrane region" description="Helical" evidence="7">
    <location>
        <begin position="30"/>
        <end position="56"/>
    </location>
</feature>
<keyword evidence="3 7" id="KW-0812">Transmembrane</keyword>
<feature type="transmembrane region" description="Helical" evidence="7">
    <location>
        <begin position="194"/>
        <end position="218"/>
    </location>
</feature>
<dbReference type="GeneID" id="35001075"/>
<reference evidence="8 9" key="1">
    <citation type="submission" date="2016-10" db="EMBL/GenBank/DDBJ databases">
        <authorList>
            <person name="de Groot N.N."/>
        </authorList>
    </citation>
    <scope>NUCLEOTIDE SEQUENCE [LARGE SCALE GENOMIC DNA]</scope>
    <source>
        <strain evidence="8 9">DSM 22187</strain>
    </source>
</reference>
<evidence type="ECO:0000256" key="5">
    <source>
        <dbReference type="ARBA" id="ARBA00023136"/>
    </source>
</evidence>
<dbReference type="AlphaFoldDB" id="A0A1H6W6D5"/>
<dbReference type="PANTHER" id="PTHR30213:SF0">
    <property type="entry name" value="UPF0761 MEMBRANE PROTEIN YIHY"/>
    <property type="match status" value="1"/>
</dbReference>
<evidence type="ECO:0000313" key="9">
    <source>
        <dbReference type="Proteomes" id="UP000198888"/>
    </source>
</evidence>
<keyword evidence="2" id="KW-1003">Cell membrane</keyword>
<dbReference type="KEGG" id="hae:halTADL_0250"/>
<dbReference type="Proteomes" id="UP000198888">
    <property type="component" value="Unassembled WGS sequence"/>
</dbReference>
<dbReference type="STRING" id="1073996.SAMN05444271_12315"/>
<dbReference type="Pfam" id="PF03631">
    <property type="entry name" value="Virul_fac_BrkB"/>
    <property type="match status" value="1"/>
</dbReference>
<accession>A0A1H6W6D5</accession>
<comment type="subcellular location">
    <subcellularLocation>
        <location evidence="1">Cell membrane</location>
        <topology evidence="1">Multi-pass membrane protein</topology>
    </subcellularLocation>
</comment>
<dbReference type="RefSeq" id="WP_089673242.1">
    <property type="nucleotide sequence ID" value="NZ_CP024845.1"/>
</dbReference>
<evidence type="ECO:0000256" key="6">
    <source>
        <dbReference type="SAM" id="MobiDB-lite"/>
    </source>
</evidence>
<keyword evidence="5 7" id="KW-0472">Membrane</keyword>
<evidence type="ECO:0000256" key="2">
    <source>
        <dbReference type="ARBA" id="ARBA00022475"/>
    </source>
</evidence>
<dbReference type="PANTHER" id="PTHR30213">
    <property type="entry name" value="INNER MEMBRANE PROTEIN YHJD"/>
    <property type="match status" value="1"/>
</dbReference>
<evidence type="ECO:0000256" key="1">
    <source>
        <dbReference type="ARBA" id="ARBA00004651"/>
    </source>
</evidence>
<feature type="region of interest" description="Disordered" evidence="6">
    <location>
        <begin position="347"/>
        <end position="370"/>
    </location>
</feature>
<evidence type="ECO:0000256" key="7">
    <source>
        <dbReference type="SAM" id="Phobius"/>
    </source>
</evidence>
<feature type="transmembrane region" description="Helical" evidence="7">
    <location>
        <begin position="76"/>
        <end position="98"/>
    </location>
</feature>
<name>A0A1H6W6D5_9EURY</name>
<dbReference type="GO" id="GO:0005886">
    <property type="term" value="C:plasma membrane"/>
    <property type="evidence" value="ECO:0007669"/>
    <property type="project" value="UniProtKB-SubCell"/>
</dbReference>
<evidence type="ECO:0000256" key="4">
    <source>
        <dbReference type="ARBA" id="ARBA00022989"/>
    </source>
</evidence>
<gene>
    <name evidence="8" type="ORF">SAMN05444271_12315</name>
</gene>
<feature type="transmembrane region" description="Helical" evidence="7">
    <location>
        <begin position="160"/>
        <end position="182"/>
    </location>
</feature>
<dbReference type="EMBL" id="FNYR01000023">
    <property type="protein sequence ID" value="SEJ12463.1"/>
    <property type="molecule type" value="Genomic_DNA"/>
</dbReference>
<feature type="transmembrane region" description="Helical" evidence="7">
    <location>
        <begin position="131"/>
        <end position="154"/>
    </location>
</feature>
<keyword evidence="9" id="KW-1185">Reference proteome</keyword>
<accession>A0A2H4PY83</accession>
<evidence type="ECO:0000313" key="8">
    <source>
        <dbReference type="EMBL" id="SEJ12463.1"/>
    </source>
</evidence>